<dbReference type="Proteomes" id="UP001056937">
    <property type="component" value="Chromosome 1"/>
</dbReference>
<evidence type="ECO:0000256" key="1">
    <source>
        <dbReference type="ARBA" id="ARBA00000085"/>
    </source>
</evidence>
<dbReference type="Pfam" id="PF13188">
    <property type="entry name" value="PAS_8"/>
    <property type="match status" value="1"/>
</dbReference>
<organism evidence="10 11">
    <name type="scientific">Sphingomonas morindae</name>
    <dbReference type="NCBI Taxonomy" id="1541170"/>
    <lineage>
        <taxon>Bacteria</taxon>
        <taxon>Pseudomonadati</taxon>
        <taxon>Pseudomonadota</taxon>
        <taxon>Alphaproteobacteria</taxon>
        <taxon>Sphingomonadales</taxon>
        <taxon>Sphingomonadaceae</taxon>
        <taxon>Sphingomonas</taxon>
    </lineage>
</organism>
<dbReference type="InterPro" id="IPR035965">
    <property type="entry name" value="PAS-like_dom_sf"/>
</dbReference>
<keyword evidence="3" id="KW-0597">Phosphoprotein</keyword>
<dbReference type="InterPro" id="IPR013656">
    <property type="entry name" value="PAS_4"/>
</dbReference>
<evidence type="ECO:0000256" key="5">
    <source>
        <dbReference type="ARBA" id="ARBA00022741"/>
    </source>
</evidence>
<dbReference type="Pfam" id="PF01590">
    <property type="entry name" value="GAF"/>
    <property type="match status" value="1"/>
</dbReference>
<evidence type="ECO:0000313" key="11">
    <source>
        <dbReference type="Proteomes" id="UP001056937"/>
    </source>
</evidence>
<evidence type="ECO:0000256" key="6">
    <source>
        <dbReference type="ARBA" id="ARBA00022777"/>
    </source>
</evidence>
<keyword evidence="4" id="KW-0808">Transferase</keyword>
<reference evidence="10" key="1">
    <citation type="journal article" date="2022" name="Toxins">
        <title>Genomic Analysis of Sphingopyxis sp. USTB-05 for Biodegrading Cyanobacterial Hepatotoxins.</title>
        <authorList>
            <person name="Liu C."/>
            <person name="Xu Q."/>
            <person name="Zhao Z."/>
            <person name="Zhang H."/>
            <person name="Liu X."/>
            <person name="Yin C."/>
            <person name="Liu Y."/>
            <person name="Yan H."/>
        </authorList>
    </citation>
    <scope>NUCLEOTIDE SEQUENCE</scope>
    <source>
        <strain evidence="10">NBD5</strain>
    </source>
</reference>
<dbReference type="SMART" id="SM00911">
    <property type="entry name" value="HWE_HK"/>
    <property type="match status" value="1"/>
</dbReference>
<gene>
    <name evidence="10" type="ORF">LHA26_16740</name>
</gene>
<evidence type="ECO:0000259" key="9">
    <source>
        <dbReference type="SMART" id="SM00911"/>
    </source>
</evidence>
<dbReference type="InterPro" id="IPR000014">
    <property type="entry name" value="PAS"/>
</dbReference>
<dbReference type="Pfam" id="PF08448">
    <property type="entry name" value="PAS_4"/>
    <property type="match status" value="2"/>
</dbReference>
<sequence length="823" mass="90858">MSASVVERRCCIGPAKNLVLIEWVGNLQKQDGTKPCRAWMTASVTTHGSDAKSPYLVDTPSLMPDLTRATDWASTPLGPVDHWPQSLRTAVDMMLGSGHAMCIAWGKDRTLLYNDAYAPILGSRHPQALGKPFAEVWPEIWPEIEPLVERTFAGETCTFEDLPLLMTRNGYAEDTWWSFSYSPIHDEQGRVAGLLNVTLETTGRVLVERQRDSAIADLRASEARYRAIFENIDAGFCISEVKFDATGAPVDHRVVEANPAFERHTGLSDAVGRWANEVAPGIEQHWHDAYGHVARTGEPVRFEGEAKPLGRWYDAHLFPVADGRVAMLIADTTERRRTEDAVARNEAKWRTIFETLREGFILGELVRDETGRVVDWRYDEVNNAWYDLVGIERGCAVGRTIREVFPGIEDAWVFEPVTAVETGEPVRFTRQVGTLGRWYDGVMQHAGDDHFTIIFTEVTDRVLRERRQVALIRLSDRLLDEEPTEDLGPLASAVLGETLGVELVGYGDIDPLAETITVERDWTAEPALSLSGTLRLRDYGSFIDDLKAGEMVVVRDCRSDARTRDQAAALEARGARAFVNIPMMQQGACVAMLYVCTVAARDWTSDEVQFVRDVAYRVHVAIEQGRARAQEALLNGELAHRVKNTLSVVQAIANATLARTASDAAATEFGNRMKALASAHDVLLARSWSAAGFRQIAEAALASFDIARITISGPEVRIGSRTAMSLSLLLHELATNAAKHGALSVPDGRVTLSWTISRTDDVDILDMRWAERGGPPAIEPSHRGFGSRIIRMGLTGSGGVKLHYDIEGLTADMSAPLHQIIQG</sequence>
<evidence type="ECO:0000256" key="7">
    <source>
        <dbReference type="ARBA" id="ARBA00022840"/>
    </source>
</evidence>
<accession>A0ABY4X7H5</accession>
<dbReference type="CDD" id="cd00130">
    <property type="entry name" value="PAS"/>
    <property type="match status" value="1"/>
</dbReference>
<evidence type="ECO:0000256" key="2">
    <source>
        <dbReference type="ARBA" id="ARBA00012438"/>
    </source>
</evidence>
<feature type="domain" description="Signal transduction histidine kinase HWE region" evidence="9">
    <location>
        <begin position="637"/>
        <end position="715"/>
    </location>
</feature>
<dbReference type="SUPFAM" id="SSF55785">
    <property type="entry name" value="PYP-like sensor domain (PAS domain)"/>
    <property type="match status" value="3"/>
</dbReference>
<evidence type="ECO:0000259" key="8">
    <source>
        <dbReference type="SMART" id="SM00065"/>
    </source>
</evidence>
<comment type="catalytic activity">
    <reaction evidence="1">
        <text>ATP + protein L-histidine = ADP + protein N-phospho-L-histidine.</text>
        <dbReference type="EC" id="2.7.13.3"/>
    </reaction>
</comment>
<dbReference type="InterPro" id="IPR029016">
    <property type="entry name" value="GAF-like_dom_sf"/>
</dbReference>
<dbReference type="InterPro" id="IPR036890">
    <property type="entry name" value="HATPase_C_sf"/>
</dbReference>
<proteinExistence type="predicted"/>
<dbReference type="InterPro" id="IPR011102">
    <property type="entry name" value="Sig_transdc_His_kinase_HWE"/>
</dbReference>
<dbReference type="Gene3D" id="3.30.450.20">
    <property type="entry name" value="PAS domain"/>
    <property type="match status" value="3"/>
</dbReference>
<dbReference type="SMART" id="SM00065">
    <property type="entry name" value="GAF"/>
    <property type="match status" value="1"/>
</dbReference>
<dbReference type="InterPro" id="IPR003018">
    <property type="entry name" value="GAF"/>
</dbReference>
<keyword evidence="6" id="KW-0418">Kinase</keyword>
<keyword evidence="11" id="KW-1185">Reference proteome</keyword>
<dbReference type="EC" id="2.7.13.3" evidence="2"/>
<dbReference type="Gene3D" id="3.30.565.10">
    <property type="entry name" value="Histidine kinase-like ATPase, C-terminal domain"/>
    <property type="match status" value="1"/>
</dbReference>
<dbReference type="Pfam" id="PF07536">
    <property type="entry name" value="HWE_HK"/>
    <property type="match status" value="1"/>
</dbReference>
<keyword evidence="7" id="KW-0067">ATP-binding</keyword>
<dbReference type="PANTHER" id="PTHR41523">
    <property type="entry name" value="TWO-COMPONENT SYSTEM SENSOR PROTEIN"/>
    <property type="match status" value="1"/>
</dbReference>
<dbReference type="PANTHER" id="PTHR41523:SF7">
    <property type="entry name" value="HISTIDINE KINASE"/>
    <property type="match status" value="1"/>
</dbReference>
<dbReference type="SUPFAM" id="SSF55781">
    <property type="entry name" value="GAF domain-like"/>
    <property type="match status" value="1"/>
</dbReference>
<dbReference type="Gene3D" id="3.30.450.40">
    <property type="match status" value="1"/>
</dbReference>
<protein>
    <recommendedName>
        <fullName evidence="2">histidine kinase</fullName>
        <ecNumber evidence="2">2.7.13.3</ecNumber>
    </recommendedName>
</protein>
<feature type="domain" description="GAF" evidence="8">
    <location>
        <begin position="483"/>
        <end position="632"/>
    </location>
</feature>
<keyword evidence="5" id="KW-0547">Nucleotide-binding</keyword>
<dbReference type="RefSeq" id="WP_252166698.1">
    <property type="nucleotide sequence ID" value="NZ_CP084930.1"/>
</dbReference>
<dbReference type="EMBL" id="CP084930">
    <property type="protein sequence ID" value="USI72888.1"/>
    <property type="molecule type" value="Genomic_DNA"/>
</dbReference>
<name>A0ABY4X7H5_9SPHN</name>
<evidence type="ECO:0000313" key="10">
    <source>
        <dbReference type="EMBL" id="USI72888.1"/>
    </source>
</evidence>
<evidence type="ECO:0000256" key="3">
    <source>
        <dbReference type="ARBA" id="ARBA00022553"/>
    </source>
</evidence>
<evidence type="ECO:0000256" key="4">
    <source>
        <dbReference type="ARBA" id="ARBA00022679"/>
    </source>
</evidence>